<protein>
    <submittedName>
        <fullName evidence="2">Septum site-determining protein Ssd</fullName>
    </submittedName>
</protein>
<dbReference type="SUPFAM" id="SSF52540">
    <property type="entry name" value="P-loop containing nucleoside triphosphate hydrolases"/>
    <property type="match status" value="1"/>
</dbReference>
<evidence type="ECO:0000313" key="3">
    <source>
        <dbReference type="Proteomes" id="UP001597402"/>
    </source>
</evidence>
<name>A0ABW4X8D3_9ACTN</name>
<dbReference type="RefSeq" id="WP_376874153.1">
    <property type="nucleotide sequence ID" value="NZ_JBHUHP010000009.1"/>
</dbReference>
<reference evidence="3" key="1">
    <citation type="journal article" date="2019" name="Int. J. Syst. Evol. Microbiol.">
        <title>The Global Catalogue of Microorganisms (GCM) 10K type strain sequencing project: providing services to taxonomists for standard genome sequencing and annotation.</title>
        <authorList>
            <consortium name="The Broad Institute Genomics Platform"/>
            <consortium name="The Broad Institute Genome Sequencing Center for Infectious Disease"/>
            <person name="Wu L."/>
            <person name="Ma J."/>
        </authorList>
    </citation>
    <scope>NUCLEOTIDE SEQUENCE [LARGE SCALE GENOMIC DNA]</scope>
    <source>
        <strain evidence="3">JCM 3338</strain>
    </source>
</reference>
<dbReference type="InterPro" id="IPR027417">
    <property type="entry name" value="P-loop_NTPase"/>
</dbReference>
<proteinExistence type="predicted"/>
<dbReference type="Pfam" id="PF26563">
    <property type="entry name" value="Rv3660c_N"/>
    <property type="match status" value="1"/>
</dbReference>
<dbReference type="InterPro" id="IPR022521">
    <property type="entry name" value="Rv3660c"/>
</dbReference>
<dbReference type="EMBL" id="JBHUHP010000009">
    <property type="protein sequence ID" value="MFD2091657.1"/>
    <property type="molecule type" value="Genomic_DNA"/>
</dbReference>
<gene>
    <name evidence="2" type="primary">ssd</name>
    <name evidence="2" type="ORF">ACFSHS_08725</name>
</gene>
<dbReference type="InterPro" id="IPR059050">
    <property type="entry name" value="Rv3660c_N"/>
</dbReference>
<dbReference type="Proteomes" id="UP001597402">
    <property type="component" value="Unassembled WGS sequence"/>
</dbReference>
<keyword evidence="3" id="KW-1185">Reference proteome</keyword>
<comment type="caution">
    <text evidence="2">The sequence shown here is derived from an EMBL/GenBank/DDBJ whole genome shotgun (WGS) entry which is preliminary data.</text>
</comment>
<organism evidence="2 3">
    <name type="scientific">Blastococcus deserti</name>
    <dbReference type="NCBI Taxonomy" id="2259033"/>
    <lineage>
        <taxon>Bacteria</taxon>
        <taxon>Bacillati</taxon>
        <taxon>Actinomycetota</taxon>
        <taxon>Actinomycetes</taxon>
        <taxon>Geodermatophilales</taxon>
        <taxon>Geodermatophilaceae</taxon>
        <taxon>Blastococcus</taxon>
    </lineage>
</organism>
<accession>A0ABW4X8D3</accession>
<evidence type="ECO:0000259" key="1">
    <source>
        <dbReference type="Pfam" id="PF26563"/>
    </source>
</evidence>
<evidence type="ECO:0000313" key="2">
    <source>
        <dbReference type="EMBL" id="MFD2091657.1"/>
    </source>
</evidence>
<dbReference type="Gene3D" id="3.40.50.300">
    <property type="entry name" value="P-loop containing nucleotide triphosphate hydrolases"/>
    <property type="match status" value="1"/>
</dbReference>
<feature type="domain" description="Rv3660c-like CheY-like N-terminal" evidence="1">
    <location>
        <begin position="14"/>
        <end position="120"/>
    </location>
</feature>
<sequence length="355" mass="35580">MSTSRTTARPLVVSSDERLLDDLLRLLAAAGAEPELATGGPALRRAHRQAPLVLIGADALAAGALRSLQRRPGVVVVAARDLPATGWAGAVEIGAERVAVLPDDESWLLARCTAAVRAPVERGWLVAVGGSCGGAGASTLATAVALAAAPGVTLVDADPWGAGLDLLLGAEGADGLRWPDLTGLRGRVAGDALLAALPDVAGVHVVAASRSSPGTVPADALTAVVDASRSVGCPAVVDLPRCAGSDASAVAADADLAVLVVPARLRAATAARLQVEGPDSPWAAAELVVRQVPGGLSLEEVADVVGRPVLAELAHDRSAVPRGERGEPPLVSARSPLGAVARRILGSLPRPGAPR</sequence>
<dbReference type="NCBIfam" id="TIGR03815">
    <property type="entry name" value="CpaE_hom_Actino"/>
    <property type="match status" value="1"/>
</dbReference>